<dbReference type="SUPFAM" id="SSF53098">
    <property type="entry name" value="Ribonuclease H-like"/>
    <property type="match status" value="1"/>
</dbReference>
<dbReference type="Proteomes" id="UP001164929">
    <property type="component" value="Chromosome 9"/>
</dbReference>
<organism evidence="2 3">
    <name type="scientific">Populus alba x Populus x berolinensis</name>
    <dbReference type="NCBI Taxonomy" id="444605"/>
    <lineage>
        <taxon>Eukaryota</taxon>
        <taxon>Viridiplantae</taxon>
        <taxon>Streptophyta</taxon>
        <taxon>Embryophyta</taxon>
        <taxon>Tracheophyta</taxon>
        <taxon>Spermatophyta</taxon>
        <taxon>Magnoliopsida</taxon>
        <taxon>eudicotyledons</taxon>
        <taxon>Gunneridae</taxon>
        <taxon>Pentapetalae</taxon>
        <taxon>rosids</taxon>
        <taxon>fabids</taxon>
        <taxon>Malpighiales</taxon>
        <taxon>Salicaceae</taxon>
        <taxon>Saliceae</taxon>
        <taxon>Populus</taxon>
    </lineage>
</organism>
<dbReference type="AlphaFoldDB" id="A0AAD6MI29"/>
<sequence length="154" mass="17929">MDPVAWWENFGFETPSLQTLAIKVLSQVSSVAMFEEIWQANDFPCREAAGRLGVQKMEDLFFIRNNLRLHGRINGNLCFSFAQRNAFSSSSSGVETWEGLHLDQSNAMENRFLLESRVERKIRKGECNHLDVLEPVWKWSQLHSWQHSQTKPCW</sequence>
<comment type="caution">
    <text evidence="2">The sequence shown here is derived from an EMBL/GenBank/DDBJ whole genome shotgun (WGS) entry which is preliminary data.</text>
</comment>
<proteinExistence type="predicted"/>
<dbReference type="InterPro" id="IPR008906">
    <property type="entry name" value="HATC_C_dom"/>
</dbReference>
<dbReference type="GO" id="GO:0046983">
    <property type="term" value="F:protein dimerization activity"/>
    <property type="evidence" value="ECO:0007669"/>
    <property type="project" value="InterPro"/>
</dbReference>
<reference evidence="2" key="1">
    <citation type="journal article" date="2023" name="Mol. Ecol. Resour.">
        <title>Chromosome-level genome assembly of a triploid poplar Populus alba 'Berolinensis'.</title>
        <authorList>
            <person name="Chen S."/>
            <person name="Yu Y."/>
            <person name="Wang X."/>
            <person name="Wang S."/>
            <person name="Zhang T."/>
            <person name="Zhou Y."/>
            <person name="He R."/>
            <person name="Meng N."/>
            <person name="Wang Y."/>
            <person name="Liu W."/>
            <person name="Liu Z."/>
            <person name="Liu J."/>
            <person name="Guo Q."/>
            <person name="Huang H."/>
            <person name="Sederoff R.R."/>
            <person name="Wang G."/>
            <person name="Qu G."/>
            <person name="Chen S."/>
        </authorList>
    </citation>
    <scope>NUCLEOTIDE SEQUENCE</scope>
    <source>
        <strain evidence="2">SC-2020</strain>
    </source>
</reference>
<dbReference type="Pfam" id="PF05699">
    <property type="entry name" value="Dimer_Tnp_hAT"/>
    <property type="match status" value="1"/>
</dbReference>
<evidence type="ECO:0000313" key="2">
    <source>
        <dbReference type="EMBL" id="KAJ6985976.1"/>
    </source>
</evidence>
<accession>A0AAD6MI29</accession>
<dbReference type="InterPro" id="IPR012337">
    <property type="entry name" value="RNaseH-like_sf"/>
</dbReference>
<protein>
    <recommendedName>
        <fullName evidence="1">HAT C-terminal dimerisation domain-containing protein</fullName>
    </recommendedName>
</protein>
<feature type="domain" description="HAT C-terminal dimerisation" evidence="1">
    <location>
        <begin position="1"/>
        <end position="67"/>
    </location>
</feature>
<name>A0AAD6MI29_9ROSI</name>
<dbReference type="EMBL" id="JAQIZT010000009">
    <property type="protein sequence ID" value="KAJ6985976.1"/>
    <property type="molecule type" value="Genomic_DNA"/>
</dbReference>
<gene>
    <name evidence="2" type="ORF">NC653_023794</name>
</gene>
<keyword evidence="3" id="KW-1185">Reference proteome</keyword>
<evidence type="ECO:0000259" key="1">
    <source>
        <dbReference type="Pfam" id="PF05699"/>
    </source>
</evidence>
<evidence type="ECO:0000313" key="3">
    <source>
        <dbReference type="Proteomes" id="UP001164929"/>
    </source>
</evidence>